<feature type="region of interest" description="Disordered" evidence="1">
    <location>
        <begin position="21"/>
        <end position="58"/>
    </location>
</feature>
<proteinExistence type="predicted"/>
<organism evidence="2 3">
    <name type="scientific">Acrobeloides nanus</name>
    <dbReference type="NCBI Taxonomy" id="290746"/>
    <lineage>
        <taxon>Eukaryota</taxon>
        <taxon>Metazoa</taxon>
        <taxon>Ecdysozoa</taxon>
        <taxon>Nematoda</taxon>
        <taxon>Chromadorea</taxon>
        <taxon>Rhabditida</taxon>
        <taxon>Tylenchina</taxon>
        <taxon>Cephalobomorpha</taxon>
        <taxon>Cephaloboidea</taxon>
        <taxon>Cephalobidae</taxon>
        <taxon>Acrobeloides</taxon>
    </lineage>
</organism>
<feature type="compositionally biased region" description="Basic and acidic residues" evidence="1">
    <location>
        <begin position="46"/>
        <end position="58"/>
    </location>
</feature>
<protein>
    <submittedName>
        <fullName evidence="3">Uncharacterized protein</fullName>
    </submittedName>
</protein>
<evidence type="ECO:0000313" key="2">
    <source>
        <dbReference type="Proteomes" id="UP000887540"/>
    </source>
</evidence>
<dbReference type="WBParaSite" id="ACRNAN_scaffold4288.g24468.t1">
    <property type="protein sequence ID" value="ACRNAN_scaffold4288.g24468.t1"/>
    <property type="gene ID" value="ACRNAN_scaffold4288.g24468"/>
</dbReference>
<reference evidence="3" key="1">
    <citation type="submission" date="2022-11" db="UniProtKB">
        <authorList>
            <consortium name="WormBaseParasite"/>
        </authorList>
    </citation>
    <scope>IDENTIFICATION</scope>
</reference>
<dbReference type="AlphaFoldDB" id="A0A914DXA8"/>
<accession>A0A914DXA8</accession>
<keyword evidence="2" id="KW-1185">Reference proteome</keyword>
<evidence type="ECO:0000256" key="1">
    <source>
        <dbReference type="SAM" id="MobiDB-lite"/>
    </source>
</evidence>
<sequence length="143" mass="16161">MSKQLKLSGFFKCNKSASVSDLSEASSSHDQPLLPSTSEPDLLEASMRKDNSEKEAGKAIDENIVEESHFHDIGRAVYYGRGGLDDEEKLQFLTNAFKPTREYKLPSVKDSSGKIRGLRHEHLDEPEFEWISFSSIYNGLFCR</sequence>
<dbReference type="Proteomes" id="UP000887540">
    <property type="component" value="Unplaced"/>
</dbReference>
<name>A0A914DXA8_9BILA</name>
<evidence type="ECO:0000313" key="3">
    <source>
        <dbReference type="WBParaSite" id="ACRNAN_scaffold4288.g24468.t1"/>
    </source>
</evidence>